<dbReference type="OrthoDB" id="9972607at2759"/>
<evidence type="ECO:0000313" key="3">
    <source>
        <dbReference type="Proteomes" id="UP000192578"/>
    </source>
</evidence>
<dbReference type="Proteomes" id="UP000192578">
    <property type="component" value="Unassembled WGS sequence"/>
</dbReference>
<sequence>MPLHRIFHHPSAFTQAEKQSLTERITEIYTGGAGLPPFYVVVLFISVNTEDFFVGGKTTDKFVRIVVQHLARQIPNKEGKKAFSDKYEAAIAPFIKDKGFDWEVATEEVPPDMWRENGLTPPAPNTPAEKEWFRLNRPAPYEGKSFLDL</sequence>
<organism evidence="2 3">
    <name type="scientific">Hypsibius exemplaris</name>
    <name type="common">Freshwater tardigrade</name>
    <dbReference type="NCBI Taxonomy" id="2072580"/>
    <lineage>
        <taxon>Eukaryota</taxon>
        <taxon>Metazoa</taxon>
        <taxon>Ecdysozoa</taxon>
        <taxon>Tardigrada</taxon>
        <taxon>Eutardigrada</taxon>
        <taxon>Parachela</taxon>
        <taxon>Hypsibioidea</taxon>
        <taxon>Hypsibiidae</taxon>
        <taxon>Hypsibius</taxon>
    </lineage>
</organism>
<dbReference type="Pfam" id="PF14832">
    <property type="entry name" value="Tautomerase_3"/>
    <property type="match status" value="1"/>
</dbReference>
<protein>
    <recommendedName>
        <fullName evidence="1">Tautomerase cis-CaaD-like domain-containing protein</fullName>
    </recommendedName>
</protein>
<dbReference type="AlphaFoldDB" id="A0A1W0WER0"/>
<keyword evidence="3" id="KW-1185">Reference proteome</keyword>
<dbReference type="Gene3D" id="3.30.429.10">
    <property type="entry name" value="Macrophage Migration Inhibitory Factor"/>
    <property type="match status" value="1"/>
</dbReference>
<accession>A0A1W0WER0</accession>
<dbReference type="EMBL" id="MTYJ01000118">
    <property type="protein sequence ID" value="OQV13679.1"/>
    <property type="molecule type" value="Genomic_DNA"/>
</dbReference>
<evidence type="ECO:0000313" key="2">
    <source>
        <dbReference type="EMBL" id="OQV13679.1"/>
    </source>
</evidence>
<evidence type="ECO:0000259" key="1">
    <source>
        <dbReference type="Pfam" id="PF14832"/>
    </source>
</evidence>
<name>A0A1W0WER0_HYPEX</name>
<feature type="domain" description="Tautomerase cis-CaaD-like" evidence="1">
    <location>
        <begin position="1"/>
        <end position="137"/>
    </location>
</feature>
<dbReference type="InterPro" id="IPR028116">
    <property type="entry name" value="Cis-CaaD-like"/>
</dbReference>
<proteinExistence type="predicted"/>
<comment type="caution">
    <text evidence="2">The sequence shown here is derived from an EMBL/GenBank/DDBJ whole genome shotgun (WGS) entry which is preliminary data.</text>
</comment>
<dbReference type="SUPFAM" id="SSF55331">
    <property type="entry name" value="Tautomerase/MIF"/>
    <property type="match status" value="1"/>
</dbReference>
<gene>
    <name evidence="2" type="ORF">BV898_12073</name>
</gene>
<dbReference type="InterPro" id="IPR014347">
    <property type="entry name" value="Tautomerase/MIF_sf"/>
</dbReference>
<reference evidence="3" key="1">
    <citation type="submission" date="2017-01" db="EMBL/GenBank/DDBJ databases">
        <title>Comparative genomics of anhydrobiosis in the tardigrade Hypsibius dujardini.</title>
        <authorList>
            <person name="Yoshida Y."/>
            <person name="Koutsovoulos G."/>
            <person name="Laetsch D."/>
            <person name="Stevens L."/>
            <person name="Kumar S."/>
            <person name="Horikawa D."/>
            <person name="Ishino K."/>
            <person name="Komine S."/>
            <person name="Tomita M."/>
            <person name="Blaxter M."/>
            <person name="Arakawa K."/>
        </authorList>
    </citation>
    <scope>NUCLEOTIDE SEQUENCE [LARGE SCALE GENOMIC DNA]</scope>
    <source>
        <strain evidence="3">Z151</strain>
    </source>
</reference>